<organism evidence="1 2">
    <name type="scientific">Desulfurispira natronophila</name>
    <dbReference type="NCBI Taxonomy" id="682562"/>
    <lineage>
        <taxon>Bacteria</taxon>
        <taxon>Pseudomonadati</taxon>
        <taxon>Chrysiogenota</taxon>
        <taxon>Chrysiogenia</taxon>
        <taxon>Chrysiogenales</taxon>
        <taxon>Chrysiogenaceae</taxon>
        <taxon>Desulfurispira</taxon>
    </lineage>
</organism>
<gene>
    <name evidence="1" type="ORF">HNR37_002240</name>
</gene>
<dbReference type="EMBL" id="JACHID010000022">
    <property type="protein sequence ID" value="MBB5022893.1"/>
    <property type="molecule type" value="Genomic_DNA"/>
</dbReference>
<dbReference type="Proteomes" id="UP000528322">
    <property type="component" value="Unassembled WGS sequence"/>
</dbReference>
<name>A0A7W8DI18_9BACT</name>
<dbReference type="InterPro" id="IPR029044">
    <property type="entry name" value="Nucleotide-diphossugar_trans"/>
</dbReference>
<dbReference type="RefSeq" id="WP_183734210.1">
    <property type="nucleotide sequence ID" value="NZ_JACHID010000022.1"/>
</dbReference>
<keyword evidence="2" id="KW-1185">Reference proteome</keyword>
<dbReference type="GO" id="GO:0008781">
    <property type="term" value="F:N-acylneuraminate cytidylyltransferase activity"/>
    <property type="evidence" value="ECO:0007669"/>
    <property type="project" value="TreeGrafter"/>
</dbReference>
<sequence length="230" mass="25441">MYQGKTVLALITARGGSKGIPGKNIKRLADKPLINWTIDAAKQSAYIDRLILSSDDENIIQQALAAGCEVPFKRPAELALDSSSSMDVIVHALEQLTVQYDYLLLLQPTSPFRTVTQIDAIIEQGIGSGTDITVSVTESKKHPAFMYTLDGNKLLPVINTQQQKRRQDMPKVYEHNGALYLASIPYLLKVKSYNGEGVAAFVMDTLSSVDLDEQLDWEFAEYLVMKGLNC</sequence>
<accession>A0A7W8DI18</accession>
<dbReference type="PANTHER" id="PTHR21485">
    <property type="entry name" value="HAD SUPERFAMILY MEMBERS CMAS AND KDSC"/>
    <property type="match status" value="1"/>
</dbReference>
<proteinExistence type="predicted"/>
<dbReference type="InterPro" id="IPR050793">
    <property type="entry name" value="CMP-NeuNAc_synthase"/>
</dbReference>
<dbReference type="InterPro" id="IPR003329">
    <property type="entry name" value="Cytidylyl_trans"/>
</dbReference>
<protein>
    <submittedName>
        <fullName evidence="1">CMP-N-acetylneuraminic acid synthetase</fullName>
    </submittedName>
</protein>
<dbReference type="PANTHER" id="PTHR21485:SF6">
    <property type="entry name" value="N-ACYLNEURAMINATE CYTIDYLYLTRANSFERASE-RELATED"/>
    <property type="match status" value="1"/>
</dbReference>
<dbReference type="Gene3D" id="3.90.550.10">
    <property type="entry name" value="Spore Coat Polysaccharide Biosynthesis Protein SpsA, Chain A"/>
    <property type="match status" value="1"/>
</dbReference>
<reference evidence="1 2" key="1">
    <citation type="submission" date="2020-08" db="EMBL/GenBank/DDBJ databases">
        <title>Genomic Encyclopedia of Type Strains, Phase IV (KMG-IV): sequencing the most valuable type-strain genomes for metagenomic binning, comparative biology and taxonomic classification.</title>
        <authorList>
            <person name="Goeker M."/>
        </authorList>
    </citation>
    <scope>NUCLEOTIDE SEQUENCE [LARGE SCALE GENOMIC DNA]</scope>
    <source>
        <strain evidence="1 2">DSM 22071</strain>
    </source>
</reference>
<dbReference type="Pfam" id="PF02348">
    <property type="entry name" value="CTP_transf_3"/>
    <property type="match status" value="1"/>
</dbReference>
<evidence type="ECO:0000313" key="2">
    <source>
        <dbReference type="Proteomes" id="UP000528322"/>
    </source>
</evidence>
<dbReference type="AlphaFoldDB" id="A0A7W8DI18"/>
<evidence type="ECO:0000313" key="1">
    <source>
        <dbReference type="EMBL" id="MBB5022893.1"/>
    </source>
</evidence>
<dbReference type="SUPFAM" id="SSF53448">
    <property type="entry name" value="Nucleotide-diphospho-sugar transferases"/>
    <property type="match status" value="1"/>
</dbReference>
<comment type="caution">
    <text evidence="1">The sequence shown here is derived from an EMBL/GenBank/DDBJ whole genome shotgun (WGS) entry which is preliminary data.</text>
</comment>
<dbReference type="CDD" id="cd02513">
    <property type="entry name" value="CMP-NeuAc_Synthase"/>
    <property type="match status" value="1"/>
</dbReference>